<dbReference type="EMBL" id="JBBMEX010000006">
    <property type="protein sequence ID" value="MEQ2557575.1"/>
    <property type="molecule type" value="Genomic_DNA"/>
</dbReference>
<proteinExistence type="predicted"/>
<keyword evidence="2" id="KW-1185">Reference proteome</keyword>
<name>A0ABV1HDJ6_9FIRM</name>
<sequence length="109" mass="12855">MDDELKPTLFDEQLQSKELQILKTSIPYLQEPQQKNLAIFAKILELQKTIHFFENDSSSLNICSMENPEENVVNMLNDIRPYCNEKEAENLDSFINMFQLFSAYDLLFR</sequence>
<gene>
    <name evidence="1" type="ORF">WMO43_06810</name>
</gene>
<protein>
    <submittedName>
        <fullName evidence="1">Uncharacterized protein</fullName>
    </submittedName>
</protein>
<reference evidence="1 2" key="1">
    <citation type="submission" date="2024-03" db="EMBL/GenBank/DDBJ databases">
        <title>Human intestinal bacterial collection.</title>
        <authorList>
            <person name="Pauvert C."/>
            <person name="Hitch T.C.A."/>
            <person name="Clavel T."/>
        </authorList>
    </citation>
    <scope>NUCLEOTIDE SEQUENCE [LARGE SCALE GENOMIC DNA]</scope>
    <source>
        <strain evidence="1 2">CLA-AA-H185</strain>
    </source>
</reference>
<organism evidence="1 2">
    <name type="scientific">Maccoyibacter intestinihominis</name>
    <dbReference type="NCBI Taxonomy" id="3133499"/>
    <lineage>
        <taxon>Bacteria</taxon>
        <taxon>Bacillati</taxon>
        <taxon>Bacillota</taxon>
        <taxon>Clostridia</taxon>
        <taxon>Lachnospirales</taxon>
        <taxon>Lachnospiraceae</taxon>
        <taxon>Maccoyibacter</taxon>
    </lineage>
</organism>
<dbReference type="RefSeq" id="WP_353530675.1">
    <property type="nucleotide sequence ID" value="NZ_JBBMEX010000006.1"/>
</dbReference>
<evidence type="ECO:0000313" key="2">
    <source>
        <dbReference type="Proteomes" id="UP001454489"/>
    </source>
</evidence>
<accession>A0ABV1HDJ6</accession>
<evidence type="ECO:0000313" key="1">
    <source>
        <dbReference type="EMBL" id="MEQ2557575.1"/>
    </source>
</evidence>
<comment type="caution">
    <text evidence="1">The sequence shown here is derived from an EMBL/GenBank/DDBJ whole genome shotgun (WGS) entry which is preliminary data.</text>
</comment>
<dbReference type="Proteomes" id="UP001454489">
    <property type="component" value="Unassembled WGS sequence"/>
</dbReference>